<dbReference type="EC" id="1.8.1.8" evidence="1"/>
<dbReference type="Proteomes" id="UP000604046">
    <property type="component" value="Unassembled WGS sequence"/>
</dbReference>
<comment type="caution">
    <text evidence="9">The sequence shown here is derived from an EMBL/GenBank/DDBJ whole genome shotgun (WGS) entry which is preliminary data.</text>
</comment>
<name>A0A812ILQ8_9DINO</name>
<dbReference type="Gene3D" id="3.40.30.10">
    <property type="entry name" value="Glutaredoxin"/>
    <property type="match status" value="1"/>
</dbReference>
<organism evidence="9 10">
    <name type="scientific">Symbiodinium natans</name>
    <dbReference type="NCBI Taxonomy" id="878477"/>
    <lineage>
        <taxon>Eukaryota</taxon>
        <taxon>Sar</taxon>
        <taxon>Alveolata</taxon>
        <taxon>Dinophyceae</taxon>
        <taxon>Suessiales</taxon>
        <taxon>Symbiodiniaceae</taxon>
        <taxon>Symbiodinium</taxon>
    </lineage>
</organism>
<evidence type="ECO:0000313" key="10">
    <source>
        <dbReference type="Proteomes" id="UP000604046"/>
    </source>
</evidence>
<dbReference type="InterPro" id="IPR052259">
    <property type="entry name" value="Nucleoredoxin-like"/>
</dbReference>
<comment type="catalytic activity">
    <reaction evidence="7">
        <text>[protein]-dithiol + NADP(+) = [protein]-disulfide + NADPH + H(+)</text>
        <dbReference type="Rhea" id="RHEA:18753"/>
        <dbReference type="Rhea" id="RHEA-COMP:10593"/>
        <dbReference type="Rhea" id="RHEA-COMP:10594"/>
        <dbReference type="ChEBI" id="CHEBI:15378"/>
        <dbReference type="ChEBI" id="CHEBI:29950"/>
        <dbReference type="ChEBI" id="CHEBI:50058"/>
        <dbReference type="ChEBI" id="CHEBI:57783"/>
        <dbReference type="ChEBI" id="CHEBI:58349"/>
        <dbReference type="EC" id="1.8.1.8"/>
    </reaction>
</comment>
<evidence type="ECO:0000259" key="8">
    <source>
        <dbReference type="PROSITE" id="PS51352"/>
    </source>
</evidence>
<evidence type="ECO:0000256" key="1">
    <source>
        <dbReference type="ARBA" id="ARBA00012612"/>
    </source>
</evidence>
<keyword evidence="3" id="KW-0560">Oxidoreductase</keyword>
<comment type="similarity">
    <text evidence="5">Belongs to the nucleoredoxin family.</text>
</comment>
<dbReference type="PROSITE" id="PS51352">
    <property type="entry name" value="THIOREDOXIN_2"/>
    <property type="match status" value="1"/>
</dbReference>
<protein>
    <recommendedName>
        <fullName evidence="1">protein-disulfide reductase</fullName>
        <ecNumber evidence="1">1.8.1.8</ecNumber>
    </recommendedName>
</protein>
<keyword evidence="2" id="KW-0677">Repeat</keyword>
<keyword evidence="10" id="KW-1185">Reference proteome</keyword>
<dbReference type="InterPro" id="IPR017937">
    <property type="entry name" value="Thioredoxin_CS"/>
</dbReference>
<evidence type="ECO:0000256" key="5">
    <source>
        <dbReference type="ARBA" id="ARBA00025782"/>
    </source>
</evidence>
<dbReference type="PANTHER" id="PTHR13871">
    <property type="entry name" value="THIOREDOXIN"/>
    <property type="match status" value="1"/>
</dbReference>
<reference evidence="9" key="1">
    <citation type="submission" date="2021-02" db="EMBL/GenBank/DDBJ databases">
        <authorList>
            <person name="Dougan E. K."/>
            <person name="Rhodes N."/>
            <person name="Thang M."/>
            <person name="Chan C."/>
        </authorList>
    </citation>
    <scope>NUCLEOTIDE SEQUENCE</scope>
</reference>
<dbReference type="InterPro" id="IPR036249">
    <property type="entry name" value="Thioredoxin-like_sf"/>
</dbReference>
<evidence type="ECO:0000256" key="4">
    <source>
        <dbReference type="ARBA" id="ARBA00023027"/>
    </source>
</evidence>
<gene>
    <name evidence="9" type="primary">Nxn</name>
    <name evidence="9" type="ORF">SNAT2548_LOCUS4830</name>
</gene>
<dbReference type="AlphaFoldDB" id="A0A812ILQ8"/>
<keyword evidence="4" id="KW-0520">NAD</keyword>
<dbReference type="EMBL" id="CAJNDS010000300">
    <property type="protein sequence ID" value="CAE7040809.1"/>
    <property type="molecule type" value="Genomic_DNA"/>
</dbReference>
<dbReference type="GO" id="GO:0047134">
    <property type="term" value="F:protein-disulfide reductase [NAD(P)H] activity"/>
    <property type="evidence" value="ECO:0007669"/>
    <property type="project" value="UniProtKB-EC"/>
</dbReference>
<dbReference type="InterPro" id="IPR012336">
    <property type="entry name" value="Thioredoxin-like_fold"/>
</dbReference>
<dbReference type="SUPFAM" id="SSF52833">
    <property type="entry name" value="Thioredoxin-like"/>
    <property type="match status" value="1"/>
</dbReference>
<dbReference type="PROSITE" id="PS00194">
    <property type="entry name" value="THIOREDOXIN_1"/>
    <property type="match status" value="1"/>
</dbReference>
<dbReference type="InterPro" id="IPR013766">
    <property type="entry name" value="Thioredoxin_domain"/>
</dbReference>
<evidence type="ECO:0000256" key="3">
    <source>
        <dbReference type="ARBA" id="ARBA00023002"/>
    </source>
</evidence>
<dbReference type="OrthoDB" id="306258at2759"/>
<proteinExistence type="inferred from homology"/>
<dbReference type="CDD" id="cd02964">
    <property type="entry name" value="TryX_like_family"/>
    <property type="match status" value="1"/>
</dbReference>
<evidence type="ECO:0000256" key="2">
    <source>
        <dbReference type="ARBA" id="ARBA00022737"/>
    </source>
</evidence>
<evidence type="ECO:0000256" key="7">
    <source>
        <dbReference type="ARBA" id="ARBA00047804"/>
    </source>
</evidence>
<evidence type="ECO:0000313" key="9">
    <source>
        <dbReference type="EMBL" id="CAE7040809.1"/>
    </source>
</evidence>
<accession>A0A812ILQ8</accession>
<dbReference type="PANTHER" id="PTHR13871:SF96">
    <property type="entry name" value="THIOREDOXIN DOMAIN-CONTAINING PROTEIN"/>
    <property type="match status" value="1"/>
</dbReference>
<evidence type="ECO:0000256" key="6">
    <source>
        <dbReference type="ARBA" id="ARBA00047388"/>
    </source>
</evidence>
<sequence>MAATEELLGLLGPNLQTKDGVKPTSDVLKDKKAVLLYFSAHWCPPCRGFTPILAKAYNEYAAKDVEVVFVSSDRDQAGFDEYYGEMPWACLPYSDRGKKDELATKFGVRGIPMLVVLKPDGTVASENGRGEVQGNPDMKAALGAWGL</sequence>
<dbReference type="Pfam" id="PF13905">
    <property type="entry name" value="Thioredoxin_8"/>
    <property type="match status" value="1"/>
</dbReference>
<feature type="domain" description="Thioredoxin" evidence="8">
    <location>
        <begin position="6"/>
        <end position="147"/>
    </location>
</feature>
<comment type="catalytic activity">
    <reaction evidence="6">
        <text>[protein]-dithiol + NAD(+) = [protein]-disulfide + NADH + H(+)</text>
        <dbReference type="Rhea" id="RHEA:18749"/>
        <dbReference type="Rhea" id="RHEA-COMP:10593"/>
        <dbReference type="Rhea" id="RHEA-COMP:10594"/>
        <dbReference type="ChEBI" id="CHEBI:15378"/>
        <dbReference type="ChEBI" id="CHEBI:29950"/>
        <dbReference type="ChEBI" id="CHEBI:50058"/>
        <dbReference type="ChEBI" id="CHEBI:57540"/>
        <dbReference type="ChEBI" id="CHEBI:57945"/>
        <dbReference type="EC" id="1.8.1.8"/>
    </reaction>
</comment>